<keyword evidence="2" id="KW-1185">Reference proteome</keyword>
<proteinExistence type="predicted"/>
<name>A0AAE3IPI4_9BACI</name>
<organism evidence="1 2">
    <name type="scientific">Perspicuibacillus lycopersici</name>
    <dbReference type="NCBI Taxonomy" id="1325689"/>
    <lineage>
        <taxon>Bacteria</taxon>
        <taxon>Bacillati</taxon>
        <taxon>Bacillota</taxon>
        <taxon>Bacilli</taxon>
        <taxon>Bacillales</taxon>
        <taxon>Bacillaceae</taxon>
        <taxon>Perspicuibacillus</taxon>
    </lineage>
</organism>
<gene>
    <name evidence="1" type="ORF">OEV98_01400</name>
</gene>
<dbReference type="EMBL" id="JAOUSF010000001">
    <property type="protein sequence ID" value="MCU9612215.1"/>
    <property type="molecule type" value="Genomic_DNA"/>
</dbReference>
<sequence>MKWSMTQLQKFRNKGLEIDEVINLDSIKNRDPQIRSISPIRVKSTVDITSKEVTFHLHITGELVLPSSRTLNDVHYPIDIHSVETFLYDVSEYDIDPDGELHLIQGEMVDLLPVIEELILIEIPLQVLGDEDEDVPASLQSGKDWEYISEEEQHQSKKIDPRLAELAKLLNQDDE</sequence>
<dbReference type="InterPro" id="IPR003772">
    <property type="entry name" value="YceD"/>
</dbReference>
<reference evidence="1" key="1">
    <citation type="submission" date="2022-10" db="EMBL/GenBank/DDBJ databases">
        <title>Description of Fervidibacillus gen. nov. in the family Fervidibacillaceae fam. nov. with two species, Fervidibacillus albus sp. nov., and Fervidibacillus halotolerans sp. nov., isolated from tidal flat sediments.</title>
        <authorList>
            <person name="Kwon K.K."/>
            <person name="Yang S.-H."/>
        </authorList>
    </citation>
    <scope>NUCLEOTIDE SEQUENCE</scope>
    <source>
        <strain evidence="1">JCM 19140</strain>
    </source>
</reference>
<evidence type="ECO:0000313" key="1">
    <source>
        <dbReference type="EMBL" id="MCU9612215.1"/>
    </source>
</evidence>
<dbReference type="Pfam" id="PF02620">
    <property type="entry name" value="YceD"/>
    <property type="match status" value="1"/>
</dbReference>
<dbReference type="Proteomes" id="UP001209318">
    <property type="component" value="Unassembled WGS sequence"/>
</dbReference>
<evidence type="ECO:0000313" key="2">
    <source>
        <dbReference type="Proteomes" id="UP001209318"/>
    </source>
</evidence>
<comment type="caution">
    <text evidence="1">The sequence shown here is derived from an EMBL/GenBank/DDBJ whole genome shotgun (WGS) entry which is preliminary data.</text>
</comment>
<protein>
    <submittedName>
        <fullName evidence="1">YceD family protein</fullName>
    </submittedName>
</protein>
<accession>A0AAE3IPI4</accession>
<dbReference type="AlphaFoldDB" id="A0AAE3IPI4"/>